<reference evidence="2 3" key="1">
    <citation type="submission" date="2024-01" db="EMBL/GenBank/DDBJ databases">
        <title>Mesobacterium rodlantinim sp. nov., isolated from shallow sea hydrothermal systems off Kueishantao Island.</title>
        <authorList>
            <person name="Su Z."/>
            <person name="Tang K."/>
        </authorList>
    </citation>
    <scope>NUCLEOTIDE SEQUENCE [LARGE SCALE GENOMIC DNA]</scope>
    <source>
        <strain evidence="2 3">TK19101</strain>
    </source>
</reference>
<comment type="caution">
    <text evidence="2">The sequence shown here is derived from an EMBL/GenBank/DDBJ whole genome shotgun (WGS) entry which is preliminary data.</text>
</comment>
<evidence type="ECO:0000256" key="1">
    <source>
        <dbReference type="SAM" id="MobiDB-lite"/>
    </source>
</evidence>
<evidence type="ECO:0000313" key="3">
    <source>
        <dbReference type="Proteomes" id="UP001348149"/>
    </source>
</evidence>
<dbReference type="Proteomes" id="UP001348149">
    <property type="component" value="Unassembled WGS sequence"/>
</dbReference>
<feature type="compositionally biased region" description="Acidic residues" evidence="1">
    <location>
        <begin position="205"/>
        <end position="215"/>
    </location>
</feature>
<keyword evidence="3" id="KW-1185">Reference proteome</keyword>
<feature type="region of interest" description="Disordered" evidence="1">
    <location>
        <begin position="202"/>
        <end position="222"/>
    </location>
</feature>
<proteinExistence type="predicted"/>
<feature type="region of interest" description="Disordered" evidence="1">
    <location>
        <begin position="289"/>
        <end position="315"/>
    </location>
</feature>
<protein>
    <submittedName>
        <fullName evidence="2">Uncharacterized protein</fullName>
    </submittedName>
</protein>
<gene>
    <name evidence="2" type="ORF">VK792_07780</name>
</gene>
<sequence>MTNVEIEDVLSSIRRLVADEPRKRDTLLQDSDDAPAKPAGKLVLTPAQRVTVPGDAVEDLAEPAQTEPAPQVDSPTDDSAADDMAAAPLANRTLVEVEALARQLLAQTDPARQEDILNGIRTALFAHRAPMPEMPAETAKADVVPEVETAAEDGLFDDLPDLSVAVTSDTAVAPEAEPLTLTTLAHEESALELTALLEPVHESEVAPEPEAEPEQESPSAAASLEDKIAELEALIGRGSGNWDPDADDRGGNAAAELSQITAMPWDDNAEPEGKPEAVQDTPKAFTIDVSAPDATDDSDDAAPFIEVDGTGPEGDETIYAPRDARPNWAGLHVVHSADETEEETTIDEDQLHELVSRIVREELQGVLGERITRNVRKLVRREIQRALAGHDLD</sequence>
<feature type="region of interest" description="Disordered" evidence="1">
    <location>
        <begin position="21"/>
        <end position="83"/>
    </location>
</feature>
<name>A0ABU6HFD9_9RHOB</name>
<organism evidence="2 3">
    <name type="scientific">Mesobacterium hydrothermale</name>
    <dbReference type="NCBI Taxonomy" id="3111907"/>
    <lineage>
        <taxon>Bacteria</taxon>
        <taxon>Pseudomonadati</taxon>
        <taxon>Pseudomonadota</taxon>
        <taxon>Alphaproteobacteria</taxon>
        <taxon>Rhodobacterales</taxon>
        <taxon>Roseobacteraceae</taxon>
        <taxon>Mesobacterium</taxon>
    </lineage>
</organism>
<evidence type="ECO:0000313" key="2">
    <source>
        <dbReference type="EMBL" id="MEC3861180.1"/>
    </source>
</evidence>
<dbReference type="EMBL" id="JAYLLH010000008">
    <property type="protein sequence ID" value="MEC3861180.1"/>
    <property type="molecule type" value="Genomic_DNA"/>
</dbReference>
<accession>A0ABU6HFD9</accession>